<reference evidence="2" key="1">
    <citation type="submission" date="2023-04" db="EMBL/GenBank/DDBJ databases">
        <authorList>
            <consortium name="ELIXIR-Norway"/>
        </authorList>
    </citation>
    <scope>NUCLEOTIDE SEQUENCE [LARGE SCALE GENOMIC DNA]</scope>
</reference>
<evidence type="ECO:0000313" key="2">
    <source>
        <dbReference type="EMBL" id="CAI9165587.1"/>
    </source>
</evidence>
<sequence>MPTAPYPQLLPPRISEREFGWVPPGAGLAPFASYLRSRKPSEVAEQCSGKVLSVKLSLQGSSKVVGQPGAPELGDQSPAAAAGSDSRLD</sequence>
<protein>
    <submittedName>
        <fullName evidence="2">Uncharacterized protein</fullName>
    </submittedName>
</protein>
<evidence type="ECO:0000313" key="3">
    <source>
        <dbReference type="Proteomes" id="UP001176941"/>
    </source>
</evidence>
<keyword evidence="3" id="KW-1185">Reference proteome</keyword>
<dbReference type="Proteomes" id="UP001176941">
    <property type="component" value="Chromosome 24"/>
</dbReference>
<organism evidence="2 3">
    <name type="scientific">Rangifer tarandus platyrhynchus</name>
    <name type="common">Svalbard reindeer</name>
    <dbReference type="NCBI Taxonomy" id="3082113"/>
    <lineage>
        <taxon>Eukaryota</taxon>
        <taxon>Metazoa</taxon>
        <taxon>Chordata</taxon>
        <taxon>Craniata</taxon>
        <taxon>Vertebrata</taxon>
        <taxon>Euteleostomi</taxon>
        <taxon>Mammalia</taxon>
        <taxon>Eutheria</taxon>
        <taxon>Laurasiatheria</taxon>
        <taxon>Artiodactyla</taxon>
        <taxon>Ruminantia</taxon>
        <taxon>Pecora</taxon>
        <taxon>Cervidae</taxon>
        <taxon>Odocoileinae</taxon>
        <taxon>Rangifer</taxon>
    </lineage>
</organism>
<dbReference type="EMBL" id="OX459960">
    <property type="protein sequence ID" value="CAI9165587.1"/>
    <property type="molecule type" value="Genomic_DNA"/>
</dbReference>
<gene>
    <name evidence="2" type="ORF">MRATA1EN1_LOCUS14549</name>
</gene>
<feature type="region of interest" description="Disordered" evidence="1">
    <location>
        <begin position="62"/>
        <end position="89"/>
    </location>
</feature>
<evidence type="ECO:0000256" key="1">
    <source>
        <dbReference type="SAM" id="MobiDB-lite"/>
    </source>
</evidence>
<accession>A0ABN8YVJ2</accession>
<proteinExistence type="predicted"/>
<name>A0ABN8YVJ2_RANTA</name>